<keyword evidence="1" id="KW-1185">Reference proteome</keyword>
<sequence length="221" mass="23807">MYPHLGKIPIRTRTWLHSRVSLVVSVCRCEASPASWSPQNINNEWRPCGPDLRISQISEDNLATYALWPSLLLVKRSPKASALSSQDCFTVSGTFISGPLCGFCPTPARRSRLSAAWHGALGAGSLHAARLLGAGQQTWQGHGAGLRQPILASTLGHLGPRLLHGWPAHPRAMKSGQIPDDLETAGSLPKLGPLAEISSLGLKTDKLEYAEIHPEIATYNS</sequence>
<reference evidence="2" key="2">
    <citation type="submission" date="2025-08" db="UniProtKB">
        <authorList>
            <consortium name="RefSeq"/>
        </authorList>
    </citation>
    <scope>IDENTIFICATION</scope>
</reference>
<protein>
    <submittedName>
        <fullName evidence="2">Uncharacterized protein LOC132536963</fullName>
    </submittedName>
</protein>
<dbReference type="Proteomes" id="UP001652624">
    <property type="component" value="Chromosome 2"/>
</dbReference>
<reference evidence="1" key="1">
    <citation type="submission" date="2025-05" db="UniProtKB">
        <authorList>
            <consortium name="RefSeq"/>
        </authorList>
    </citation>
    <scope>NUCLEOTIDE SEQUENCE [LARGE SCALE GENOMIC DNA]</scope>
</reference>
<gene>
    <name evidence="2" type="primary">LOC132536963</name>
</gene>
<name>A0ABM3X0R1_ERIEU</name>
<evidence type="ECO:0000313" key="1">
    <source>
        <dbReference type="Proteomes" id="UP001652624"/>
    </source>
</evidence>
<dbReference type="GeneID" id="132536963"/>
<accession>A0ABM3X0R1</accession>
<organism evidence="1 2">
    <name type="scientific">Erinaceus europaeus</name>
    <name type="common">Western European hedgehog</name>
    <dbReference type="NCBI Taxonomy" id="9365"/>
    <lineage>
        <taxon>Eukaryota</taxon>
        <taxon>Metazoa</taxon>
        <taxon>Chordata</taxon>
        <taxon>Craniata</taxon>
        <taxon>Vertebrata</taxon>
        <taxon>Euteleostomi</taxon>
        <taxon>Mammalia</taxon>
        <taxon>Eutheria</taxon>
        <taxon>Laurasiatheria</taxon>
        <taxon>Eulipotyphla</taxon>
        <taxon>Erinaceidae</taxon>
        <taxon>Erinaceinae</taxon>
        <taxon>Erinaceus</taxon>
    </lineage>
</organism>
<evidence type="ECO:0000313" key="2">
    <source>
        <dbReference type="RefSeq" id="XP_060042419.1"/>
    </source>
</evidence>
<proteinExistence type="predicted"/>
<dbReference type="RefSeq" id="XP_060042419.1">
    <property type="nucleotide sequence ID" value="XM_060186436.1"/>
</dbReference>